<evidence type="ECO:0000313" key="3">
    <source>
        <dbReference type="Proteomes" id="UP000199337"/>
    </source>
</evidence>
<evidence type="ECO:0000313" key="2">
    <source>
        <dbReference type="EMBL" id="SFH21973.1"/>
    </source>
</evidence>
<dbReference type="Proteomes" id="UP000199337">
    <property type="component" value="Unassembled WGS sequence"/>
</dbReference>
<sequence>MTYIFKVISRKYYPFMIITWLVAGFITMSISQPLIGHNINNILEQFTPFNIRVIPFAYFLLTIIMSFISLNYGQEINETIIKKLILYRLQIRESDHLSSEYYEDLLSYWKHYTKQFQMQVINNNELSAELLDFEIKNHILKTSTLWNFARAFFSIISHISVYLLSFLILIDINWILICCFSLITPLLLYIHFYFSGFFSRQKVETSSFIIKLISPWEFHDTINTY</sequence>
<protein>
    <submittedName>
        <fullName evidence="2">Uncharacterized protein</fullName>
    </submittedName>
</protein>
<dbReference type="AlphaFoldDB" id="A0A1I2Y8H9"/>
<feature type="transmembrane region" description="Helical" evidence="1">
    <location>
        <begin position="12"/>
        <end position="35"/>
    </location>
</feature>
<reference evidence="3" key="1">
    <citation type="submission" date="2016-10" db="EMBL/GenBank/DDBJ databases">
        <authorList>
            <person name="Varghese N."/>
            <person name="Submissions S."/>
        </authorList>
    </citation>
    <scope>NUCLEOTIDE SEQUENCE [LARGE SCALE GENOMIC DNA]</scope>
    <source>
        <strain evidence="3">DSM 17038</strain>
    </source>
</reference>
<gene>
    <name evidence="2" type="ORF">SAMN05660649_04306</name>
</gene>
<feature type="transmembrane region" description="Helical" evidence="1">
    <location>
        <begin position="148"/>
        <end position="168"/>
    </location>
</feature>
<keyword evidence="3" id="KW-1185">Reference proteome</keyword>
<feature type="transmembrane region" description="Helical" evidence="1">
    <location>
        <begin position="55"/>
        <end position="73"/>
    </location>
</feature>
<name>A0A1I2Y8H9_9FIRM</name>
<organism evidence="2 3">
    <name type="scientific">Desulfotruncus arcticus DSM 17038</name>
    <dbReference type="NCBI Taxonomy" id="1121424"/>
    <lineage>
        <taxon>Bacteria</taxon>
        <taxon>Bacillati</taxon>
        <taxon>Bacillota</taxon>
        <taxon>Clostridia</taxon>
        <taxon>Eubacteriales</taxon>
        <taxon>Desulfallaceae</taxon>
        <taxon>Desulfotruncus</taxon>
    </lineage>
</organism>
<dbReference type="EMBL" id="FOOX01000020">
    <property type="protein sequence ID" value="SFH21973.1"/>
    <property type="molecule type" value="Genomic_DNA"/>
</dbReference>
<accession>A0A1I2Y8H9</accession>
<evidence type="ECO:0000256" key="1">
    <source>
        <dbReference type="SAM" id="Phobius"/>
    </source>
</evidence>
<keyword evidence="1" id="KW-0812">Transmembrane</keyword>
<feature type="transmembrane region" description="Helical" evidence="1">
    <location>
        <begin position="174"/>
        <end position="194"/>
    </location>
</feature>
<keyword evidence="1" id="KW-1133">Transmembrane helix</keyword>
<proteinExistence type="predicted"/>
<keyword evidence="1" id="KW-0472">Membrane</keyword>